<keyword evidence="3" id="KW-1185">Reference proteome</keyword>
<name>A0A401NTG4_SCYTO</name>
<feature type="non-terminal residue" evidence="2">
    <location>
        <position position="1"/>
    </location>
</feature>
<gene>
    <name evidence="2" type="ORF">scyTo_0013295</name>
</gene>
<dbReference type="AlphaFoldDB" id="A0A401NTG4"/>
<feature type="region of interest" description="Disordered" evidence="1">
    <location>
        <begin position="39"/>
        <end position="72"/>
    </location>
</feature>
<accession>A0A401NTG4</accession>
<sequence length="105" mass="12304">QHQHHWEQGRSTRRWSELPGCQLPTAGLYSDQDSRQFSPASLLRASRKQDGRCLGEGGGESPAFQLQRDQPRQQMHYSDVREHNEWMYKIPWHYLMKMKGVLPGI</sequence>
<reference evidence="2 3" key="1">
    <citation type="journal article" date="2018" name="Nat. Ecol. Evol.">
        <title>Shark genomes provide insights into elasmobranch evolution and the origin of vertebrates.</title>
        <authorList>
            <person name="Hara Y"/>
            <person name="Yamaguchi K"/>
            <person name="Onimaru K"/>
            <person name="Kadota M"/>
            <person name="Koyanagi M"/>
            <person name="Keeley SD"/>
            <person name="Tatsumi K"/>
            <person name="Tanaka K"/>
            <person name="Motone F"/>
            <person name="Kageyama Y"/>
            <person name="Nozu R"/>
            <person name="Adachi N"/>
            <person name="Nishimura O"/>
            <person name="Nakagawa R"/>
            <person name="Tanegashima C"/>
            <person name="Kiyatake I"/>
            <person name="Matsumoto R"/>
            <person name="Murakumo K"/>
            <person name="Nishida K"/>
            <person name="Terakita A"/>
            <person name="Kuratani S"/>
            <person name="Sato K"/>
            <person name="Hyodo S Kuraku.S."/>
        </authorList>
    </citation>
    <scope>NUCLEOTIDE SEQUENCE [LARGE SCALE GENOMIC DNA]</scope>
</reference>
<evidence type="ECO:0000313" key="3">
    <source>
        <dbReference type="Proteomes" id="UP000288216"/>
    </source>
</evidence>
<evidence type="ECO:0000256" key="1">
    <source>
        <dbReference type="SAM" id="MobiDB-lite"/>
    </source>
</evidence>
<dbReference type="Proteomes" id="UP000288216">
    <property type="component" value="Unassembled WGS sequence"/>
</dbReference>
<comment type="caution">
    <text evidence="2">The sequence shown here is derived from an EMBL/GenBank/DDBJ whole genome shotgun (WGS) entry which is preliminary data.</text>
</comment>
<organism evidence="2 3">
    <name type="scientific">Scyliorhinus torazame</name>
    <name type="common">Cloudy catshark</name>
    <name type="synonym">Catulus torazame</name>
    <dbReference type="NCBI Taxonomy" id="75743"/>
    <lineage>
        <taxon>Eukaryota</taxon>
        <taxon>Metazoa</taxon>
        <taxon>Chordata</taxon>
        <taxon>Craniata</taxon>
        <taxon>Vertebrata</taxon>
        <taxon>Chondrichthyes</taxon>
        <taxon>Elasmobranchii</taxon>
        <taxon>Galeomorphii</taxon>
        <taxon>Galeoidea</taxon>
        <taxon>Carcharhiniformes</taxon>
        <taxon>Scyliorhinidae</taxon>
        <taxon>Scyliorhinus</taxon>
    </lineage>
</organism>
<protein>
    <submittedName>
        <fullName evidence="2">Uncharacterized protein</fullName>
    </submittedName>
</protein>
<dbReference type="EMBL" id="BFAA01006743">
    <property type="protein sequence ID" value="GCB64183.1"/>
    <property type="molecule type" value="Genomic_DNA"/>
</dbReference>
<proteinExistence type="predicted"/>
<evidence type="ECO:0000313" key="2">
    <source>
        <dbReference type="EMBL" id="GCB64183.1"/>
    </source>
</evidence>